<feature type="repeat" description="ANK" evidence="3">
    <location>
        <begin position="90"/>
        <end position="122"/>
    </location>
</feature>
<gene>
    <name evidence="4" type="ORF">BV898_12453</name>
</gene>
<comment type="caution">
    <text evidence="4">The sequence shown here is derived from an EMBL/GenBank/DDBJ whole genome shotgun (WGS) entry which is preliminary data.</text>
</comment>
<reference evidence="5" key="1">
    <citation type="submission" date="2017-01" db="EMBL/GenBank/DDBJ databases">
        <title>Comparative genomics of anhydrobiosis in the tardigrade Hypsibius dujardini.</title>
        <authorList>
            <person name="Yoshida Y."/>
            <person name="Koutsovoulos G."/>
            <person name="Laetsch D."/>
            <person name="Stevens L."/>
            <person name="Kumar S."/>
            <person name="Horikawa D."/>
            <person name="Ishino K."/>
            <person name="Komine S."/>
            <person name="Tomita M."/>
            <person name="Blaxter M."/>
            <person name="Arakawa K."/>
        </authorList>
    </citation>
    <scope>NUCLEOTIDE SEQUENCE [LARGE SCALE GENOMIC DNA]</scope>
    <source>
        <strain evidence="5">Z151</strain>
    </source>
</reference>
<dbReference type="SMART" id="SM00248">
    <property type="entry name" value="ANK"/>
    <property type="match status" value="2"/>
</dbReference>
<dbReference type="Pfam" id="PF12796">
    <property type="entry name" value="Ank_2"/>
    <property type="match status" value="1"/>
</dbReference>
<dbReference type="PROSITE" id="PS50297">
    <property type="entry name" value="ANK_REP_REGION"/>
    <property type="match status" value="2"/>
</dbReference>
<dbReference type="OrthoDB" id="5314041at2759"/>
<dbReference type="InterPro" id="IPR033635">
    <property type="entry name" value="ANKS1/Caskin"/>
</dbReference>
<name>A0A1W0WDY5_HYPEX</name>
<protein>
    <submittedName>
        <fullName evidence="4">Uncharacterized protein</fullName>
    </submittedName>
</protein>
<evidence type="ECO:0000313" key="5">
    <source>
        <dbReference type="Proteomes" id="UP000192578"/>
    </source>
</evidence>
<keyword evidence="5" id="KW-1185">Reference proteome</keyword>
<dbReference type="InterPro" id="IPR002110">
    <property type="entry name" value="Ankyrin_rpt"/>
</dbReference>
<dbReference type="SUPFAM" id="SSF48403">
    <property type="entry name" value="Ankyrin repeat"/>
    <property type="match status" value="1"/>
</dbReference>
<dbReference type="InterPro" id="IPR036770">
    <property type="entry name" value="Ankyrin_rpt-contain_sf"/>
</dbReference>
<dbReference type="AlphaFoldDB" id="A0A1W0WDY5"/>
<dbReference type="PANTHER" id="PTHR24174">
    <property type="entry name" value="ANKYRIN REPEAT AND STERILE ALPHA MOTIF DOMAIN-CONTAINING PROTEIN 1"/>
    <property type="match status" value="1"/>
</dbReference>
<dbReference type="EMBL" id="MTYJ01000126">
    <property type="protein sequence ID" value="OQV13343.1"/>
    <property type="molecule type" value="Genomic_DNA"/>
</dbReference>
<evidence type="ECO:0000313" key="4">
    <source>
        <dbReference type="EMBL" id="OQV13343.1"/>
    </source>
</evidence>
<dbReference type="Gene3D" id="1.25.40.20">
    <property type="entry name" value="Ankyrin repeat-containing domain"/>
    <property type="match status" value="1"/>
</dbReference>
<feature type="repeat" description="ANK" evidence="3">
    <location>
        <begin position="57"/>
        <end position="89"/>
    </location>
</feature>
<keyword evidence="1" id="KW-0677">Repeat</keyword>
<dbReference type="PROSITE" id="PS50088">
    <property type="entry name" value="ANK_REPEAT"/>
    <property type="match status" value="2"/>
</dbReference>
<evidence type="ECO:0000256" key="3">
    <source>
        <dbReference type="PROSITE-ProRule" id="PRU00023"/>
    </source>
</evidence>
<dbReference type="Proteomes" id="UP000192578">
    <property type="component" value="Unassembled WGS sequence"/>
</dbReference>
<sequence>MVISRNLSDFDDSITEALRLGDLVYFEKLLRTISRDDPATVTPSPLKYLNVNVFDAEGWTMLHRCCINGKLDLLKILLELGADVSLASRDGWNALHLAVYNGHRDISSFLMASSSGSNASSPSSSPPSSPATAVAVRGVNC</sequence>
<evidence type="ECO:0000256" key="2">
    <source>
        <dbReference type="ARBA" id="ARBA00023043"/>
    </source>
</evidence>
<accession>A0A1W0WDY5</accession>
<organism evidence="4 5">
    <name type="scientific">Hypsibius exemplaris</name>
    <name type="common">Freshwater tardigrade</name>
    <dbReference type="NCBI Taxonomy" id="2072580"/>
    <lineage>
        <taxon>Eukaryota</taxon>
        <taxon>Metazoa</taxon>
        <taxon>Ecdysozoa</taxon>
        <taxon>Tardigrada</taxon>
        <taxon>Eutardigrada</taxon>
        <taxon>Parachela</taxon>
        <taxon>Hypsibioidea</taxon>
        <taxon>Hypsibiidae</taxon>
        <taxon>Hypsibius</taxon>
    </lineage>
</organism>
<keyword evidence="2 3" id="KW-0040">ANK repeat</keyword>
<dbReference type="PANTHER" id="PTHR24174:SF16">
    <property type="entry name" value="CASKIN-2"/>
    <property type="match status" value="1"/>
</dbReference>
<proteinExistence type="predicted"/>
<evidence type="ECO:0000256" key="1">
    <source>
        <dbReference type="ARBA" id="ARBA00022737"/>
    </source>
</evidence>